<keyword evidence="2" id="KW-0808">Transferase</keyword>
<dbReference type="InterPro" id="IPR036388">
    <property type="entry name" value="WH-like_DNA-bd_sf"/>
</dbReference>
<dbReference type="InterPro" id="IPR012967">
    <property type="entry name" value="COMT_dimerisation"/>
</dbReference>
<evidence type="ECO:0000256" key="4">
    <source>
        <dbReference type="ARBA" id="ARBA00038277"/>
    </source>
</evidence>
<feature type="domain" description="O-methyltransferase C-terminal" evidence="6">
    <location>
        <begin position="127"/>
        <end position="332"/>
    </location>
</feature>
<reference evidence="10" key="3">
    <citation type="journal article" date="2020" name="Plant Biotechnol. J.">
        <title>The pomegranate (Punica granatum L.) draft genome dissects genetic divergence between soft- and hard-seeded cultivars.</title>
        <authorList>
            <person name="Luo X."/>
            <person name="Li H."/>
            <person name="Wu Z."/>
            <person name="Yao W."/>
            <person name="Zhao P."/>
            <person name="Cao D."/>
            <person name="Yu H."/>
            <person name="Li K."/>
            <person name="Poudel K."/>
            <person name="Zhao D."/>
            <person name="Zhang F."/>
            <person name="Xia X."/>
            <person name="Chen L."/>
            <person name="Wang Q."/>
            <person name="Jing D."/>
            <person name="Cao S."/>
        </authorList>
    </citation>
    <scope>NUCLEOTIDE SEQUENCE [LARGE SCALE GENOMIC DNA]</scope>
</reference>
<accession>A0A218Y148</accession>
<evidence type="ECO:0000256" key="1">
    <source>
        <dbReference type="ARBA" id="ARBA00022603"/>
    </source>
</evidence>
<keyword evidence="10" id="KW-1185">Reference proteome</keyword>
<dbReference type="EMBL" id="MTKT01000420">
    <property type="protein sequence ID" value="OWM91003.1"/>
    <property type="molecule type" value="Genomic_DNA"/>
</dbReference>
<dbReference type="SUPFAM" id="SSF46785">
    <property type="entry name" value="Winged helix' DNA-binding domain"/>
    <property type="match status" value="1"/>
</dbReference>
<evidence type="ECO:0000256" key="2">
    <source>
        <dbReference type="ARBA" id="ARBA00022679"/>
    </source>
</evidence>
<dbReference type="FunFam" id="3.40.50.150:FF:000294">
    <property type="entry name" value="O-methyltransferase family protein"/>
    <property type="match status" value="1"/>
</dbReference>
<dbReference type="RefSeq" id="XP_031390605.1">
    <property type="nucleotide sequence ID" value="XM_031534745.1"/>
</dbReference>
<reference evidence="8" key="2">
    <citation type="submission" date="2017-06" db="EMBL/GenBank/DDBJ databases">
        <title>The pomegranate genome and the genomics of punicalagin biosynthesis.</title>
        <authorList>
            <person name="Xu C."/>
        </authorList>
    </citation>
    <scope>NUCLEOTIDE SEQUENCE [LARGE SCALE GENOMIC DNA]</scope>
    <source>
        <tissue evidence="8">Fresh leaf</tissue>
    </source>
</reference>
<dbReference type="PANTHER" id="PTHR11746">
    <property type="entry name" value="O-METHYLTRANSFERASE"/>
    <property type="match status" value="1"/>
</dbReference>
<dbReference type="InterPro" id="IPR001077">
    <property type="entry name" value="COMT_C"/>
</dbReference>
<dbReference type="AlphaFoldDB" id="A0A218Y148"/>
<keyword evidence="1" id="KW-0489">Methyltransferase</keyword>
<dbReference type="Pfam" id="PF00891">
    <property type="entry name" value="Methyltransf_2"/>
    <property type="match status" value="1"/>
</dbReference>
<name>A0A218Y148_PUNGR</name>
<evidence type="ECO:0000313" key="10">
    <source>
        <dbReference type="Proteomes" id="UP000515151"/>
    </source>
</evidence>
<reference evidence="11" key="4">
    <citation type="submission" date="2025-04" db="UniProtKB">
        <authorList>
            <consortium name="RefSeq"/>
        </authorList>
    </citation>
    <scope>IDENTIFICATION</scope>
    <source>
        <tissue evidence="11">Leaf</tissue>
    </source>
</reference>
<organism evidence="8 9">
    <name type="scientific">Punica granatum</name>
    <name type="common">Pomegranate</name>
    <dbReference type="NCBI Taxonomy" id="22663"/>
    <lineage>
        <taxon>Eukaryota</taxon>
        <taxon>Viridiplantae</taxon>
        <taxon>Streptophyta</taxon>
        <taxon>Embryophyta</taxon>
        <taxon>Tracheophyta</taxon>
        <taxon>Spermatophyta</taxon>
        <taxon>Magnoliopsida</taxon>
        <taxon>eudicotyledons</taxon>
        <taxon>Gunneridae</taxon>
        <taxon>Pentapetalae</taxon>
        <taxon>rosids</taxon>
        <taxon>malvids</taxon>
        <taxon>Myrtales</taxon>
        <taxon>Lythraceae</taxon>
        <taxon>Punica</taxon>
    </lineage>
</organism>
<sequence>MDAKETEAMLRGQVAIWQNLFGFADSMALKCAVELGIADIIHSHGRPITLDQIAASINESSSPDIPSLARIMRLLVRRDIFAVHRQLDSGGTLYGLTHSSRWLVTESESNLAPMVTMQNHPLQQAPWHYFAQCIKEGGMPFMKAHGVELWEMASMNPHFNKMFNDSMACTTKIVMQAVVLAYKDGFTSIGSLVDVGGGIGEAIAATVKANPNIRGINFDLPHVVATAPAYPGVEHVSGNMFESIPAADAVFMKWILHDWGDEDCVKILKNCKKAMPEKLGKLIIIEAVLQPEGHELFDDVANIMDLVMFAHVSGGKERTEMEWKNLLAEGGFPRYNIIKIPAPYYIIEAFPN</sequence>
<dbReference type="SUPFAM" id="SSF53335">
    <property type="entry name" value="S-adenosyl-L-methionine-dependent methyltransferases"/>
    <property type="match status" value="1"/>
</dbReference>
<feature type="domain" description="O-methyltransferase dimerisation" evidence="7">
    <location>
        <begin position="17"/>
        <end position="105"/>
    </location>
</feature>
<proteinExistence type="inferred from homology"/>
<feature type="active site" description="Proton acceptor" evidence="5">
    <location>
        <position position="257"/>
    </location>
</feature>
<comment type="similarity">
    <text evidence="4">Belongs to the class I-like SAM-binding methyltransferase superfamily. Cation-independent O-methyltransferase family.</text>
</comment>
<dbReference type="GO" id="GO:0046983">
    <property type="term" value="F:protein dimerization activity"/>
    <property type="evidence" value="ECO:0007669"/>
    <property type="project" value="InterPro"/>
</dbReference>
<dbReference type="PROSITE" id="PS51683">
    <property type="entry name" value="SAM_OMT_II"/>
    <property type="match status" value="1"/>
</dbReference>
<evidence type="ECO:0000256" key="3">
    <source>
        <dbReference type="ARBA" id="ARBA00022691"/>
    </source>
</evidence>
<dbReference type="OrthoDB" id="1606438at2759"/>
<evidence type="ECO:0000313" key="9">
    <source>
        <dbReference type="Proteomes" id="UP000197138"/>
    </source>
</evidence>
<reference evidence="9" key="1">
    <citation type="journal article" date="2017" name="Plant J.">
        <title>The pomegranate (Punica granatum L.) genome and the genomics of punicalagin biosynthesis.</title>
        <authorList>
            <person name="Qin G."/>
            <person name="Xu C."/>
            <person name="Ming R."/>
            <person name="Tang H."/>
            <person name="Guyot R."/>
            <person name="Kramer E.M."/>
            <person name="Hu Y."/>
            <person name="Yi X."/>
            <person name="Qi Y."/>
            <person name="Xu X."/>
            <person name="Gao Z."/>
            <person name="Pan H."/>
            <person name="Jian J."/>
            <person name="Tian Y."/>
            <person name="Yue Z."/>
            <person name="Xu Y."/>
        </authorList>
    </citation>
    <scope>NUCLEOTIDE SEQUENCE [LARGE SCALE GENOMIC DNA]</scope>
    <source>
        <strain evidence="9">cv. Dabenzi</strain>
    </source>
</reference>
<evidence type="ECO:0000259" key="7">
    <source>
        <dbReference type="Pfam" id="PF08100"/>
    </source>
</evidence>
<evidence type="ECO:0000256" key="5">
    <source>
        <dbReference type="PIRSR" id="PIRSR005739-1"/>
    </source>
</evidence>
<dbReference type="Pfam" id="PF08100">
    <property type="entry name" value="Dimerisation"/>
    <property type="match status" value="1"/>
</dbReference>
<dbReference type="InterPro" id="IPR029063">
    <property type="entry name" value="SAM-dependent_MTases_sf"/>
</dbReference>
<dbReference type="GO" id="GO:0008171">
    <property type="term" value="F:O-methyltransferase activity"/>
    <property type="evidence" value="ECO:0007669"/>
    <property type="project" value="InterPro"/>
</dbReference>
<dbReference type="InterPro" id="IPR016461">
    <property type="entry name" value="COMT-like"/>
</dbReference>
<dbReference type="InterPro" id="IPR036390">
    <property type="entry name" value="WH_DNA-bd_sf"/>
</dbReference>
<dbReference type="PIRSF" id="PIRSF005739">
    <property type="entry name" value="O-mtase"/>
    <property type="match status" value="1"/>
</dbReference>
<gene>
    <name evidence="11" type="primary">LOC116203079</name>
    <name evidence="8" type="ORF">CDL15_Pgr023336</name>
</gene>
<evidence type="ECO:0000313" key="11">
    <source>
        <dbReference type="RefSeq" id="XP_031390605.1"/>
    </source>
</evidence>
<evidence type="ECO:0000259" key="6">
    <source>
        <dbReference type="Pfam" id="PF00891"/>
    </source>
</evidence>
<dbReference type="Gene3D" id="1.10.10.10">
    <property type="entry name" value="Winged helix-like DNA-binding domain superfamily/Winged helix DNA-binding domain"/>
    <property type="match status" value="1"/>
</dbReference>
<protein>
    <submittedName>
        <fullName evidence="11">Xanthohumol 4-O-methyltransferase-like</fullName>
    </submittedName>
</protein>
<keyword evidence="3" id="KW-0949">S-adenosyl-L-methionine</keyword>
<dbReference type="Gene3D" id="3.40.50.150">
    <property type="entry name" value="Vaccinia Virus protein VP39"/>
    <property type="match status" value="1"/>
</dbReference>
<dbReference type="GO" id="GO:0032259">
    <property type="term" value="P:methylation"/>
    <property type="evidence" value="ECO:0007669"/>
    <property type="project" value="UniProtKB-KW"/>
</dbReference>
<evidence type="ECO:0000313" key="8">
    <source>
        <dbReference type="EMBL" id="OWM91003.1"/>
    </source>
</evidence>
<dbReference type="Proteomes" id="UP000515151">
    <property type="component" value="Chromosome 4"/>
</dbReference>
<dbReference type="Proteomes" id="UP000197138">
    <property type="component" value="Unassembled WGS sequence"/>
</dbReference>
<dbReference type="GeneID" id="116203079"/>